<organism evidence="1 2">
    <name type="scientific">Capillimicrobium parvum</name>
    <dbReference type="NCBI Taxonomy" id="2884022"/>
    <lineage>
        <taxon>Bacteria</taxon>
        <taxon>Bacillati</taxon>
        <taxon>Actinomycetota</taxon>
        <taxon>Thermoleophilia</taxon>
        <taxon>Solirubrobacterales</taxon>
        <taxon>Capillimicrobiaceae</taxon>
        <taxon>Capillimicrobium</taxon>
    </lineage>
</organism>
<dbReference type="EMBL" id="CP087164">
    <property type="protein sequence ID" value="UGS37635.1"/>
    <property type="molecule type" value="Genomic_DNA"/>
</dbReference>
<protein>
    <submittedName>
        <fullName evidence="1">Uncharacterized protein</fullName>
    </submittedName>
</protein>
<gene>
    <name evidence="1" type="ORF">DSM104329_04055</name>
</gene>
<evidence type="ECO:0000313" key="1">
    <source>
        <dbReference type="EMBL" id="UGS37635.1"/>
    </source>
</evidence>
<keyword evidence="2" id="KW-1185">Reference proteome</keyword>
<dbReference type="InterPro" id="IPR010451">
    <property type="entry name" value="Acetoacetate_decarboxylase"/>
</dbReference>
<dbReference type="KEGG" id="sbae:DSM104329_04055"/>
<evidence type="ECO:0000313" key="2">
    <source>
        <dbReference type="Proteomes" id="UP001162834"/>
    </source>
</evidence>
<dbReference type="SUPFAM" id="SSF160104">
    <property type="entry name" value="Acetoacetate decarboxylase-like"/>
    <property type="match status" value="1"/>
</dbReference>
<reference evidence="1" key="1">
    <citation type="journal article" date="2022" name="Int. J. Syst. Evol. Microbiol.">
        <title>Pseudomonas aegrilactucae sp. nov. and Pseudomonas morbosilactucae sp. nov., pathogens causing bacterial rot of lettuce in Japan.</title>
        <authorList>
            <person name="Sawada H."/>
            <person name="Fujikawa T."/>
            <person name="Satou M."/>
        </authorList>
    </citation>
    <scope>NUCLEOTIDE SEQUENCE</scope>
    <source>
        <strain evidence="1">0166_1</strain>
    </source>
</reference>
<proteinExistence type="predicted"/>
<sequence>MSSPAASSDLAALPLGLEGRQVRERGTLPELLAGQGGTDDIVDPALFGRLEGRPVLEVGGLGDGQDPVRLPIAVTSACTLGATFSIPLEQAWALLPATERLVPVRVTPRRAAITFYGTSVRRGGLGPYHELGVALPVLLDAERVPAPLPPALWRDPALGMYCAEMPVDSERSAIVGALLAGLPRVVGDTSVDISAKGGTARLSMDGRTMATIDVELSRWPRVRRHDLSHQIYSLLEGRIVRTRSSMVGEGYRGRRGAATVSLGDHRRAQRLARLELSRRPLEVSVLRRVNRILWAPEDIGPI</sequence>
<dbReference type="InterPro" id="IPR023375">
    <property type="entry name" value="ADC_dom_sf"/>
</dbReference>
<dbReference type="RefSeq" id="WP_259311684.1">
    <property type="nucleotide sequence ID" value="NZ_CP087164.1"/>
</dbReference>
<dbReference type="Pfam" id="PF06314">
    <property type="entry name" value="ADC"/>
    <property type="match status" value="1"/>
</dbReference>
<accession>A0A9E7C1M4</accession>
<dbReference type="Proteomes" id="UP001162834">
    <property type="component" value="Chromosome"/>
</dbReference>
<dbReference type="GO" id="GO:0016829">
    <property type="term" value="F:lyase activity"/>
    <property type="evidence" value="ECO:0007669"/>
    <property type="project" value="InterPro"/>
</dbReference>
<dbReference type="Gene3D" id="2.40.400.10">
    <property type="entry name" value="Acetoacetate decarboxylase-like"/>
    <property type="match status" value="1"/>
</dbReference>
<name>A0A9E7C1M4_9ACTN</name>
<dbReference type="AlphaFoldDB" id="A0A9E7C1M4"/>